<organism evidence="1 2">
    <name type="scientific">Vibrio algicola</name>
    <dbReference type="NCBI Taxonomy" id="2662262"/>
    <lineage>
        <taxon>Bacteria</taxon>
        <taxon>Pseudomonadati</taxon>
        <taxon>Pseudomonadota</taxon>
        <taxon>Gammaproteobacteria</taxon>
        <taxon>Vibrionales</taxon>
        <taxon>Vibrionaceae</taxon>
        <taxon>Vibrio</taxon>
    </lineage>
</organism>
<protein>
    <submittedName>
        <fullName evidence="1">Uncharacterized protein</fullName>
    </submittedName>
</protein>
<evidence type="ECO:0000313" key="2">
    <source>
        <dbReference type="Proteomes" id="UP000348942"/>
    </source>
</evidence>
<dbReference type="Proteomes" id="UP000348942">
    <property type="component" value="Chromosome 1"/>
</dbReference>
<accession>A0A5Q0THJ4</accession>
<dbReference type="AlphaFoldDB" id="A0A5Q0THJ4"/>
<gene>
    <name evidence="1" type="ORF">GFB47_04840</name>
</gene>
<proteinExistence type="predicted"/>
<evidence type="ECO:0000313" key="1">
    <source>
        <dbReference type="EMBL" id="QGA64789.1"/>
    </source>
</evidence>
<keyword evidence="2" id="KW-1185">Reference proteome</keyword>
<dbReference type="RefSeq" id="WP_153446940.1">
    <property type="nucleotide sequence ID" value="NZ_CP045699.1"/>
</dbReference>
<dbReference type="EMBL" id="CP045699">
    <property type="protein sequence ID" value="QGA64789.1"/>
    <property type="molecule type" value="Genomic_DNA"/>
</dbReference>
<reference evidence="1 2" key="1">
    <citation type="submission" date="2019-10" db="EMBL/GenBank/DDBJ databases">
        <title>Vibrio sp. nov., isolated from Coralline algae surface.</title>
        <authorList>
            <person name="Geng Y."/>
            <person name="Zhang X."/>
        </authorList>
    </citation>
    <scope>NUCLEOTIDE SEQUENCE [LARGE SCALE GENOMIC DNA]</scope>
    <source>
        <strain evidence="1 2">SM1977</strain>
    </source>
</reference>
<name>A0A5Q0THJ4_9VIBR</name>
<sequence length="111" mass="12724">MNKVFPEVRQLAENIPNLKQNLVRLDKANGREWQILQTAVAGHYIVINNRELINRFAALQLSSTNDRRWGVQIGETKYRAESTEAERGIFLFVGVFIRCPDQPLTIDDLIG</sequence>